<dbReference type="PANTHER" id="PTHR43390:SF1">
    <property type="entry name" value="CHLOROPLAST PROCESSING PEPTIDASE"/>
    <property type="match status" value="1"/>
</dbReference>
<keyword evidence="5 6" id="KW-0378">Hydrolase</keyword>
<dbReference type="AlphaFoldDB" id="A0A1G4X9N8"/>
<dbReference type="NCBIfam" id="TIGR02227">
    <property type="entry name" value="sigpep_I_bact"/>
    <property type="match status" value="1"/>
</dbReference>
<dbReference type="GO" id="GO:0006465">
    <property type="term" value="P:signal peptide processing"/>
    <property type="evidence" value="ECO:0007669"/>
    <property type="project" value="InterPro"/>
</dbReference>
<evidence type="ECO:0000256" key="5">
    <source>
        <dbReference type="ARBA" id="ARBA00022801"/>
    </source>
</evidence>
<dbReference type="SUPFAM" id="SSF51306">
    <property type="entry name" value="LexA/Signal peptidase"/>
    <property type="match status" value="1"/>
</dbReference>
<evidence type="ECO:0000256" key="7">
    <source>
        <dbReference type="SAM" id="MobiDB-lite"/>
    </source>
</evidence>
<feature type="compositionally biased region" description="Basic residues" evidence="7">
    <location>
        <begin position="152"/>
        <end position="162"/>
    </location>
</feature>
<comment type="subcellular location">
    <subcellularLocation>
        <location evidence="2">Cell membrane</location>
        <topology evidence="2">Single-pass type II membrane protein</topology>
    </subcellularLocation>
    <subcellularLocation>
        <location evidence="6">Membrane</location>
        <topology evidence="6">Single-pass type II membrane protein</topology>
    </subcellularLocation>
</comment>
<dbReference type="InterPro" id="IPR000223">
    <property type="entry name" value="Pept_S26A_signal_pept_1"/>
</dbReference>
<protein>
    <recommendedName>
        <fullName evidence="4 6">Signal peptidase I</fullName>
        <ecNumber evidence="4 6">3.4.21.89</ecNumber>
    </recommendedName>
</protein>
<organism evidence="9 10">
    <name type="scientific">Klenkia marina</name>
    <dbReference type="NCBI Taxonomy" id="1960309"/>
    <lineage>
        <taxon>Bacteria</taxon>
        <taxon>Bacillati</taxon>
        <taxon>Actinomycetota</taxon>
        <taxon>Actinomycetes</taxon>
        <taxon>Geodermatophilales</taxon>
        <taxon>Geodermatophilaceae</taxon>
        <taxon>Klenkia</taxon>
    </lineage>
</organism>
<evidence type="ECO:0000313" key="9">
    <source>
        <dbReference type="EMBL" id="SCX37418.1"/>
    </source>
</evidence>
<dbReference type="STRING" id="1960309.SAMN03159343_0093"/>
<dbReference type="GO" id="GO:0005886">
    <property type="term" value="C:plasma membrane"/>
    <property type="evidence" value="ECO:0007669"/>
    <property type="project" value="UniProtKB-SubCell"/>
</dbReference>
<sequence>MTTSEPSSRFGRAALFVGRAVGLAAPSDEDFVERVIATGGQTVQCCDDQGRVLVDGQPLDEPYLFEDDARPFGPVTLADGQLWVMGDHRSNSADSRDHGPISVDDVIGKASLIVWPPGRLGWIDSPDPRPTAAADPGPVALDAGPAGLSGPRVRRRRRRCRPVGRTPAAGGPRTRDGGR</sequence>
<dbReference type="EMBL" id="FMUH01000001">
    <property type="protein sequence ID" value="SCX37418.1"/>
    <property type="molecule type" value="Genomic_DNA"/>
</dbReference>
<reference evidence="10" key="1">
    <citation type="submission" date="2016-10" db="EMBL/GenBank/DDBJ databases">
        <authorList>
            <person name="Varghese N."/>
            <person name="Submissions S."/>
        </authorList>
    </citation>
    <scope>NUCLEOTIDE SEQUENCE [LARGE SCALE GENOMIC DNA]</scope>
    <source>
        <strain evidence="10">DSM 45722</strain>
    </source>
</reference>
<evidence type="ECO:0000256" key="2">
    <source>
        <dbReference type="ARBA" id="ARBA00004401"/>
    </source>
</evidence>
<dbReference type="PRINTS" id="PR00727">
    <property type="entry name" value="LEADERPTASE"/>
</dbReference>
<feature type="region of interest" description="Disordered" evidence="7">
    <location>
        <begin position="124"/>
        <end position="179"/>
    </location>
</feature>
<comment type="catalytic activity">
    <reaction evidence="1 6">
        <text>Cleavage of hydrophobic, N-terminal signal or leader sequences from secreted and periplasmic proteins.</text>
        <dbReference type="EC" id="3.4.21.89"/>
    </reaction>
</comment>
<feature type="domain" description="Peptidase S26" evidence="8">
    <location>
        <begin position="25"/>
        <end position="115"/>
    </location>
</feature>
<dbReference type="InterPro" id="IPR036286">
    <property type="entry name" value="LexA/Signal_pep-like_sf"/>
</dbReference>
<evidence type="ECO:0000256" key="6">
    <source>
        <dbReference type="RuleBase" id="RU362042"/>
    </source>
</evidence>
<evidence type="ECO:0000256" key="1">
    <source>
        <dbReference type="ARBA" id="ARBA00000677"/>
    </source>
</evidence>
<evidence type="ECO:0000256" key="3">
    <source>
        <dbReference type="ARBA" id="ARBA00009370"/>
    </source>
</evidence>
<keyword evidence="10" id="KW-1185">Reference proteome</keyword>
<accession>A0A1G4X9N8</accession>
<dbReference type="GO" id="GO:0004252">
    <property type="term" value="F:serine-type endopeptidase activity"/>
    <property type="evidence" value="ECO:0007669"/>
    <property type="project" value="InterPro"/>
</dbReference>
<evidence type="ECO:0000313" key="10">
    <source>
        <dbReference type="Proteomes" id="UP000198981"/>
    </source>
</evidence>
<evidence type="ECO:0000259" key="8">
    <source>
        <dbReference type="Pfam" id="PF10502"/>
    </source>
</evidence>
<dbReference type="PANTHER" id="PTHR43390">
    <property type="entry name" value="SIGNAL PEPTIDASE I"/>
    <property type="match status" value="1"/>
</dbReference>
<keyword evidence="6" id="KW-0645">Protease</keyword>
<evidence type="ECO:0000256" key="4">
    <source>
        <dbReference type="ARBA" id="ARBA00013208"/>
    </source>
</evidence>
<dbReference type="CDD" id="cd06530">
    <property type="entry name" value="S26_SPase_I"/>
    <property type="match status" value="1"/>
</dbReference>
<dbReference type="Proteomes" id="UP000198981">
    <property type="component" value="Unassembled WGS sequence"/>
</dbReference>
<dbReference type="GO" id="GO:0009003">
    <property type="term" value="F:signal peptidase activity"/>
    <property type="evidence" value="ECO:0007669"/>
    <property type="project" value="UniProtKB-EC"/>
</dbReference>
<dbReference type="PROSITE" id="PS00761">
    <property type="entry name" value="SPASE_I_3"/>
    <property type="match status" value="1"/>
</dbReference>
<dbReference type="Pfam" id="PF10502">
    <property type="entry name" value="Peptidase_S26"/>
    <property type="match status" value="1"/>
</dbReference>
<name>A0A1G4X9N8_9ACTN</name>
<dbReference type="InterPro" id="IPR019758">
    <property type="entry name" value="Pept_S26A_signal_pept_1_CS"/>
</dbReference>
<dbReference type="RefSeq" id="WP_243469581.1">
    <property type="nucleotide sequence ID" value="NZ_FMUH01000001.1"/>
</dbReference>
<dbReference type="EC" id="3.4.21.89" evidence="4 6"/>
<proteinExistence type="inferred from homology"/>
<comment type="similarity">
    <text evidence="3 6">Belongs to the peptidase S26 family.</text>
</comment>
<dbReference type="Gene3D" id="2.10.109.10">
    <property type="entry name" value="Umud Fragment, subunit A"/>
    <property type="match status" value="1"/>
</dbReference>
<gene>
    <name evidence="9" type="ORF">SAMN03159343_0093</name>
</gene>
<dbReference type="InterPro" id="IPR019533">
    <property type="entry name" value="Peptidase_S26"/>
</dbReference>